<dbReference type="SUPFAM" id="SSF51690">
    <property type="entry name" value="Nicotinate/Quinolinate PRTase C-terminal domain-like"/>
    <property type="match status" value="1"/>
</dbReference>
<evidence type="ECO:0000256" key="9">
    <source>
        <dbReference type="ARBA" id="ARBA00022679"/>
    </source>
</evidence>
<comment type="catalytic activity">
    <reaction evidence="11 12">
        <text>nicotinate beta-D-ribonucleotide + CO2 + diphosphate = quinolinate + 5-phospho-alpha-D-ribose 1-diphosphate + 2 H(+)</text>
        <dbReference type="Rhea" id="RHEA:12733"/>
        <dbReference type="ChEBI" id="CHEBI:15378"/>
        <dbReference type="ChEBI" id="CHEBI:16526"/>
        <dbReference type="ChEBI" id="CHEBI:29959"/>
        <dbReference type="ChEBI" id="CHEBI:33019"/>
        <dbReference type="ChEBI" id="CHEBI:57502"/>
        <dbReference type="ChEBI" id="CHEBI:58017"/>
        <dbReference type="EC" id="2.4.2.19"/>
    </reaction>
</comment>
<dbReference type="Pfam" id="PF02749">
    <property type="entry name" value="QRPTase_N"/>
    <property type="match status" value="1"/>
</dbReference>
<evidence type="ECO:0000256" key="2">
    <source>
        <dbReference type="ARBA" id="ARBA00004893"/>
    </source>
</evidence>
<feature type="compositionally biased region" description="Pro residues" evidence="13">
    <location>
        <begin position="1"/>
        <end position="10"/>
    </location>
</feature>
<feature type="domain" description="Quinolinate phosphoribosyl transferase N-terminal" evidence="15">
    <location>
        <begin position="48"/>
        <end position="127"/>
    </location>
</feature>
<dbReference type="Proteomes" id="UP000694553">
    <property type="component" value="Unassembled WGS sequence"/>
</dbReference>
<dbReference type="Ensembl" id="ENSCMUT00000031744.1">
    <property type="protein sequence ID" value="ENSCMUP00000029778.1"/>
    <property type="gene ID" value="ENSCMUG00000004901.2"/>
</dbReference>
<dbReference type="OMA" id="DIVMCDN"/>
<reference evidence="16" key="2">
    <citation type="submission" date="2025-08" db="UniProtKB">
        <authorList>
            <consortium name="Ensembl"/>
        </authorList>
    </citation>
    <scope>IDENTIFICATION</scope>
</reference>
<dbReference type="InterPro" id="IPR036068">
    <property type="entry name" value="Nicotinate_pribotase-like_C"/>
</dbReference>
<evidence type="ECO:0000256" key="10">
    <source>
        <dbReference type="ARBA" id="ARBA00033102"/>
    </source>
</evidence>
<comment type="pathway">
    <text evidence="2 12">Cofactor biosynthesis; NAD(+) biosynthesis; nicotinate D-ribonucleotide from quinolinate: step 1/1.</text>
</comment>
<comment type="subunit">
    <text evidence="4 12">Hexamer formed by 3 homodimers.</text>
</comment>
<gene>
    <name evidence="16" type="primary">LOC116439116</name>
</gene>
<dbReference type="AlphaFoldDB" id="A0A8U7NWK6"/>
<dbReference type="Pfam" id="PF01729">
    <property type="entry name" value="QRPTase_C"/>
    <property type="match status" value="1"/>
</dbReference>
<feature type="domain" description="Quinolinate phosphoribosyl transferase C-terminal" evidence="14">
    <location>
        <begin position="129"/>
        <end position="302"/>
    </location>
</feature>
<proteinExistence type="inferred from homology"/>
<protein>
    <recommendedName>
        <fullName evidence="6 12">Nicotinate-nucleotide pyrophosphorylase [carboxylating]</fullName>
        <ecNumber evidence="5 12">2.4.2.19</ecNumber>
    </recommendedName>
    <alternativeName>
        <fullName evidence="10 12">Quinolinate phosphoribosyltransferase [decarboxylating]</fullName>
    </alternativeName>
</protein>
<comment type="similarity">
    <text evidence="3 12">Belongs to the NadC/ModD family.</text>
</comment>
<dbReference type="Gene3D" id="3.90.1170.20">
    <property type="entry name" value="Quinolinate phosphoribosyl transferase, N-terminal domain"/>
    <property type="match status" value="1"/>
</dbReference>
<dbReference type="InterPro" id="IPR027277">
    <property type="entry name" value="NadC/ModD"/>
</dbReference>
<name>A0A8U7NWK6_CORMO</name>
<feature type="region of interest" description="Disordered" evidence="13">
    <location>
        <begin position="1"/>
        <end position="23"/>
    </location>
</feature>
<dbReference type="FunFam" id="3.20.20.70:FF:000090">
    <property type="entry name" value="Nicotinate-nucleotide pyrophosphorylase [carboxylating]"/>
    <property type="match status" value="1"/>
</dbReference>
<evidence type="ECO:0000313" key="16">
    <source>
        <dbReference type="Ensembl" id="ENSCMUP00000029778.1"/>
    </source>
</evidence>
<keyword evidence="7 12" id="KW-0662">Pyridine nucleotide biosynthesis</keyword>
<evidence type="ECO:0000313" key="17">
    <source>
        <dbReference type="Proteomes" id="UP000694553"/>
    </source>
</evidence>
<evidence type="ECO:0000256" key="12">
    <source>
        <dbReference type="PIRNR" id="PIRNR006250"/>
    </source>
</evidence>
<dbReference type="PANTHER" id="PTHR32179">
    <property type="entry name" value="NICOTINATE-NUCLEOTIDE PYROPHOSPHORYLASE [CARBOXYLATING]"/>
    <property type="match status" value="1"/>
</dbReference>
<evidence type="ECO:0000256" key="13">
    <source>
        <dbReference type="SAM" id="MobiDB-lite"/>
    </source>
</evidence>
<evidence type="ECO:0000256" key="6">
    <source>
        <dbReference type="ARBA" id="ARBA00020990"/>
    </source>
</evidence>
<evidence type="ECO:0000259" key="14">
    <source>
        <dbReference type="Pfam" id="PF01729"/>
    </source>
</evidence>
<dbReference type="SUPFAM" id="SSF54675">
    <property type="entry name" value="Nicotinate/Quinolinate PRTase N-terminal domain-like"/>
    <property type="match status" value="1"/>
</dbReference>
<dbReference type="PANTHER" id="PTHR32179:SF3">
    <property type="entry name" value="NICOTINATE-NUCLEOTIDE PYROPHOSPHORYLASE [CARBOXYLATING]"/>
    <property type="match status" value="1"/>
</dbReference>
<keyword evidence="8 12" id="KW-0328">Glycosyltransferase</keyword>
<evidence type="ECO:0000256" key="8">
    <source>
        <dbReference type="ARBA" id="ARBA00022676"/>
    </source>
</evidence>
<dbReference type="InterPro" id="IPR022412">
    <property type="entry name" value="Quinolinate_PRibosylTrfase_N"/>
</dbReference>
<reference evidence="17" key="1">
    <citation type="submission" date="2019-10" db="EMBL/GenBank/DDBJ databases">
        <title>Corvus moneduloides (New Caledonian crow) genome, bCorMon1, primary haplotype.</title>
        <authorList>
            <person name="Rutz C."/>
            <person name="Fungtammasan C."/>
            <person name="Mountcastle J."/>
            <person name="Formenti G."/>
            <person name="Chow W."/>
            <person name="Howe K."/>
            <person name="Steele M.P."/>
            <person name="Fernandes J."/>
            <person name="Gilbert M.T.P."/>
            <person name="Fedrigo O."/>
            <person name="Jarvis E.D."/>
            <person name="Gemmell N."/>
        </authorList>
    </citation>
    <scope>NUCLEOTIDE SEQUENCE [LARGE SCALE GENOMIC DNA]</scope>
</reference>
<accession>A0A8U7NWK6</accession>
<dbReference type="GO" id="GO:0005737">
    <property type="term" value="C:cytoplasm"/>
    <property type="evidence" value="ECO:0007669"/>
    <property type="project" value="TreeGrafter"/>
</dbReference>
<evidence type="ECO:0000256" key="11">
    <source>
        <dbReference type="ARBA" id="ARBA00047445"/>
    </source>
</evidence>
<dbReference type="GO" id="GO:0009435">
    <property type="term" value="P:NAD+ biosynthetic process"/>
    <property type="evidence" value="ECO:0007669"/>
    <property type="project" value="InterPro"/>
</dbReference>
<comment type="function">
    <text evidence="1 12">Involved in the catabolism of quinolinic acid (QA).</text>
</comment>
<organism evidence="16 17">
    <name type="scientific">Corvus moneduloides</name>
    <name type="common">New Caledonian crow</name>
    <dbReference type="NCBI Taxonomy" id="1196302"/>
    <lineage>
        <taxon>Eukaryota</taxon>
        <taxon>Metazoa</taxon>
        <taxon>Chordata</taxon>
        <taxon>Craniata</taxon>
        <taxon>Vertebrata</taxon>
        <taxon>Euteleostomi</taxon>
        <taxon>Archelosauria</taxon>
        <taxon>Archosauria</taxon>
        <taxon>Dinosauria</taxon>
        <taxon>Saurischia</taxon>
        <taxon>Theropoda</taxon>
        <taxon>Coelurosauria</taxon>
        <taxon>Aves</taxon>
        <taxon>Neognathae</taxon>
        <taxon>Neoaves</taxon>
        <taxon>Telluraves</taxon>
        <taxon>Australaves</taxon>
        <taxon>Passeriformes</taxon>
        <taxon>Corvoidea</taxon>
        <taxon>Corvidae</taxon>
        <taxon>Corvus</taxon>
    </lineage>
</organism>
<dbReference type="GO" id="GO:0004514">
    <property type="term" value="F:nicotinate-nucleotide diphosphorylase (carboxylating) activity"/>
    <property type="evidence" value="ECO:0007669"/>
    <property type="project" value="UniProtKB-EC"/>
</dbReference>
<dbReference type="NCBIfam" id="TIGR00078">
    <property type="entry name" value="nadC"/>
    <property type="match status" value="1"/>
</dbReference>
<evidence type="ECO:0000256" key="4">
    <source>
        <dbReference type="ARBA" id="ARBA00011218"/>
    </source>
</evidence>
<dbReference type="Gene3D" id="3.20.20.70">
    <property type="entry name" value="Aldolase class I"/>
    <property type="match status" value="1"/>
</dbReference>
<keyword evidence="9 12" id="KW-0808">Transferase</keyword>
<dbReference type="InterPro" id="IPR002638">
    <property type="entry name" value="Quinolinate_PRibosylTrfase_C"/>
</dbReference>
<sequence length="313" mass="31262">MARPPPPRSAPPGRGWAPPPPPHRLRSLARAWLDEDAPWPDAAVAAAGDAATRAQLLSKGGGGSGGVLAGAPFAEAVFGVSGCRVTWRVPEGAALPPGRALVAEVEGPAAGVLGGERVALNILGRCSGVASMAARAVGVARAQGWAGVVAGTRKTTPGFRLAEKYALGVGGADPHRGGLGGLLLLKDNHRALAAAAGGLEQMIWGVRRAGGFTRRLGVECSSAAEALAAAGAGADIVLLDNLAPQELHAAAAQVKAAHPGVTVEASGGIVLGTLPQFLGPHIDVVSMGCLTHSAPALDFALRVAEIPVPHAES</sequence>
<reference evidence="16" key="3">
    <citation type="submission" date="2025-09" db="UniProtKB">
        <authorList>
            <consortium name="Ensembl"/>
        </authorList>
    </citation>
    <scope>IDENTIFICATION</scope>
</reference>
<evidence type="ECO:0000256" key="5">
    <source>
        <dbReference type="ARBA" id="ARBA00011944"/>
    </source>
</evidence>
<keyword evidence="17" id="KW-1185">Reference proteome</keyword>
<evidence type="ECO:0000256" key="7">
    <source>
        <dbReference type="ARBA" id="ARBA00022642"/>
    </source>
</evidence>
<evidence type="ECO:0000259" key="15">
    <source>
        <dbReference type="Pfam" id="PF02749"/>
    </source>
</evidence>
<dbReference type="GO" id="GO:0034213">
    <property type="term" value="P:quinolinate catabolic process"/>
    <property type="evidence" value="ECO:0007669"/>
    <property type="project" value="TreeGrafter"/>
</dbReference>
<evidence type="ECO:0000256" key="3">
    <source>
        <dbReference type="ARBA" id="ARBA00009400"/>
    </source>
</evidence>
<evidence type="ECO:0000256" key="1">
    <source>
        <dbReference type="ARBA" id="ARBA00003237"/>
    </source>
</evidence>
<dbReference type="InterPro" id="IPR013785">
    <property type="entry name" value="Aldolase_TIM"/>
</dbReference>
<dbReference type="EC" id="2.4.2.19" evidence="5 12"/>
<dbReference type="InterPro" id="IPR004393">
    <property type="entry name" value="NadC"/>
</dbReference>
<dbReference type="InterPro" id="IPR037128">
    <property type="entry name" value="Quinolinate_PRibosylTase_N_sf"/>
</dbReference>
<dbReference type="PIRSF" id="PIRSF006250">
    <property type="entry name" value="NadC_ModD"/>
    <property type="match status" value="1"/>
</dbReference>